<keyword evidence="4 5" id="KW-0472">Membrane</keyword>
<evidence type="ECO:0000313" key="8">
    <source>
        <dbReference type="Proteomes" id="UP000480178"/>
    </source>
</evidence>
<proteinExistence type="predicted"/>
<organism evidence="7 8">
    <name type="scientific">Rhodocytophaga rosea</name>
    <dbReference type="NCBI Taxonomy" id="2704465"/>
    <lineage>
        <taxon>Bacteria</taxon>
        <taxon>Pseudomonadati</taxon>
        <taxon>Bacteroidota</taxon>
        <taxon>Cytophagia</taxon>
        <taxon>Cytophagales</taxon>
        <taxon>Rhodocytophagaceae</taxon>
        <taxon>Rhodocytophaga</taxon>
    </lineage>
</organism>
<evidence type="ECO:0000256" key="3">
    <source>
        <dbReference type="ARBA" id="ARBA00022989"/>
    </source>
</evidence>
<feature type="transmembrane region" description="Helical" evidence="5">
    <location>
        <begin position="236"/>
        <end position="257"/>
    </location>
</feature>
<feature type="transmembrane region" description="Helical" evidence="5">
    <location>
        <begin position="60"/>
        <end position="78"/>
    </location>
</feature>
<feature type="transmembrane region" description="Helical" evidence="5">
    <location>
        <begin position="12"/>
        <end position="39"/>
    </location>
</feature>
<feature type="domain" description="O-antigen ligase-related" evidence="6">
    <location>
        <begin position="196"/>
        <end position="364"/>
    </location>
</feature>
<feature type="transmembrane region" description="Helical" evidence="5">
    <location>
        <begin position="191"/>
        <end position="224"/>
    </location>
</feature>
<evidence type="ECO:0000256" key="2">
    <source>
        <dbReference type="ARBA" id="ARBA00022692"/>
    </source>
</evidence>
<dbReference type="InterPro" id="IPR051533">
    <property type="entry name" value="WaaL-like"/>
</dbReference>
<dbReference type="Proteomes" id="UP000480178">
    <property type="component" value="Chromosome"/>
</dbReference>
<evidence type="ECO:0000313" key="7">
    <source>
        <dbReference type="EMBL" id="QHT68846.1"/>
    </source>
</evidence>
<feature type="transmembrane region" description="Helical" evidence="5">
    <location>
        <begin position="381"/>
        <end position="400"/>
    </location>
</feature>
<dbReference type="RefSeq" id="WP_162444849.1">
    <property type="nucleotide sequence ID" value="NZ_CP048222.1"/>
</dbReference>
<dbReference type="PANTHER" id="PTHR37422:SF17">
    <property type="entry name" value="O-ANTIGEN LIGASE"/>
    <property type="match status" value="1"/>
</dbReference>
<dbReference type="GO" id="GO:0016020">
    <property type="term" value="C:membrane"/>
    <property type="evidence" value="ECO:0007669"/>
    <property type="project" value="UniProtKB-SubCell"/>
</dbReference>
<keyword evidence="2 5" id="KW-0812">Transmembrane</keyword>
<comment type="subcellular location">
    <subcellularLocation>
        <location evidence="1">Membrane</location>
        <topology evidence="1">Multi-pass membrane protein</topology>
    </subcellularLocation>
</comment>
<accession>A0A6C0GLD4</accession>
<evidence type="ECO:0000256" key="4">
    <source>
        <dbReference type="ARBA" id="ARBA00023136"/>
    </source>
</evidence>
<evidence type="ECO:0000259" key="6">
    <source>
        <dbReference type="Pfam" id="PF04932"/>
    </source>
</evidence>
<reference evidence="7 8" key="1">
    <citation type="submission" date="2020-01" db="EMBL/GenBank/DDBJ databases">
        <authorList>
            <person name="Kim M.K."/>
        </authorList>
    </citation>
    <scope>NUCLEOTIDE SEQUENCE [LARGE SCALE GENOMIC DNA]</scope>
    <source>
        <strain evidence="7 8">172606-1</strain>
    </source>
</reference>
<feature type="transmembrane region" description="Helical" evidence="5">
    <location>
        <begin position="156"/>
        <end position="179"/>
    </location>
</feature>
<feature type="transmembrane region" description="Helical" evidence="5">
    <location>
        <begin position="351"/>
        <end position="375"/>
    </location>
</feature>
<dbReference type="KEGG" id="rhoz:GXP67_20435"/>
<dbReference type="AlphaFoldDB" id="A0A6C0GLD4"/>
<evidence type="ECO:0000256" key="5">
    <source>
        <dbReference type="SAM" id="Phobius"/>
    </source>
</evidence>
<name>A0A6C0GLD4_9BACT</name>
<evidence type="ECO:0000256" key="1">
    <source>
        <dbReference type="ARBA" id="ARBA00004141"/>
    </source>
</evidence>
<dbReference type="Pfam" id="PF04932">
    <property type="entry name" value="Wzy_C"/>
    <property type="match status" value="1"/>
</dbReference>
<keyword evidence="8" id="KW-1185">Reference proteome</keyword>
<keyword evidence="3 5" id="KW-1133">Transmembrane helix</keyword>
<dbReference type="PANTHER" id="PTHR37422">
    <property type="entry name" value="TEICHURONIC ACID BIOSYNTHESIS PROTEIN TUAE"/>
    <property type="match status" value="1"/>
</dbReference>
<feature type="transmembrane region" description="Helical" evidence="5">
    <location>
        <begin position="114"/>
        <end position="136"/>
    </location>
</feature>
<sequence>MLHNRTNLHQQILFYLLVLITVTLPFTVRINSFFIILLATNWVLEGSFKSKFIRLKSSKLALLSIGFYIYHLIGLTYTDDLQSGFSDIETKLSLFLFPMVIGSSPPLSRKKLDILLKGFIAACIVAILICFGYAFYQYFINHTTTYFYYHELSRTIRIHAIYLAMYLNFSIGIIIYFLSRDWNRIYTIHKLLYIAIIVFFSVGIFFLASKIIIICFFIFCNVFIARLVFLKRGLATAIILTALINIVIFALLLSIPYTKERFLVEKDLNFDFIEKNEYDREYSGFVLRVVLWKFSADILNAQQGWIAGVGTGDGQKFLDQRYRDHGMYTGNINFNDRGYLGYNTHNQYMQFLLSLGIIGILYFIVILCLSTAQAIQHKNYLYLYFLLLFAISAVSEANLCTQKGVVFYALFHTLFVASYQKSQFAV</sequence>
<dbReference type="EMBL" id="CP048222">
    <property type="protein sequence ID" value="QHT68846.1"/>
    <property type="molecule type" value="Genomic_DNA"/>
</dbReference>
<dbReference type="InterPro" id="IPR007016">
    <property type="entry name" value="O-antigen_ligase-rel_domated"/>
</dbReference>
<gene>
    <name evidence="7" type="ORF">GXP67_20435</name>
</gene>
<protein>
    <recommendedName>
        <fullName evidence="6">O-antigen ligase-related domain-containing protein</fullName>
    </recommendedName>
</protein>